<dbReference type="PANTHER" id="PTHR35176">
    <property type="entry name" value="HEME OXYGENASE HI_0854-RELATED"/>
    <property type="match status" value="1"/>
</dbReference>
<dbReference type="InterPro" id="IPR019965">
    <property type="entry name" value="PPOX_F420-dep_Rv2061_put"/>
</dbReference>
<dbReference type="KEGG" id="tah:SU86_008985"/>
<name>A0A3G1B5W8_9ARCH</name>
<dbReference type="InterPro" id="IPR012349">
    <property type="entry name" value="Split_barrel_FMN-bd"/>
</dbReference>
<evidence type="ECO:0000313" key="4">
    <source>
        <dbReference type="Proteomes" id="UP000266745"/>
    </source>
</evidence>
<dbReference type="Proteomes" id="UP000266745">
    <property type="component" value="Chromosome"/>
</dbReference>
<dbReference type="InterPro" id="IPR052019">
    <property type="entry name" value="F420H2_bilvrd_red/Heme_oxyg"/>
</dbReference>
<evidence type="ECO:0000256" key="1">
    <source>
        <dbReference type="ARBA" id="ARBA00023002"/>
    </source>
</evidence>
<dbReference type="PANTHER" id="PTHR35176:SF11">
    <property type="entry name" value="PYRIDOXAMINE 5'-PHOSPHATE OXIDASE FAMILY PROTEIN"/>
    <property type="match status" value="1"/>
</dbReference>
<dbReference type="InterPro" id="IPR011576">
    <property type="entry name" value="Pyridox_Oxase_N"/>
</dbReference>
<dbReference type="STRING" id="1603555.SU86_008985"/>
<reference evidence="3 4" key="1">
    <citation type="journal article" date="2016" name="Sci. Rep.">
        <title>A novel ammonia-oxidizing archaeon from wastewater treatment plant: Its enrichment, physiological and genomic characteristics.</title>
        <authorList>
            <person name="Li Y."/>
            <person name="Ding K."/>
            <person name="Wen X."/>
            <person name="Zhang B."/>
            <person name="Shen B."/>
            <person name="Yang Y."/>
        </authorList>
    </citation>
    <scope>NUCLEOTIDE SEQUENCE [LARGE SCALE GENOMIC DNA]</scope>
    <source>
        <strain evidence="3 4">SAT1</strain>
    </source>
</reference>
<protein>
    <submittedName>
        <fullName evidence="3">Pyridoxamine 5'-phosphate oxidase</fullName>
    </submittedName>
</protein>
<dbReference type="NCBIfam" id="TIGR03666">
    <property type="entry name" value="Rv2061_F420"/>
    <property type="match status" value="1"/>
</dbReference>
<dbReference type="GO" id="GO:0005829">
    <property type="term" value="C:cytosol"/>
    <property type="evidence" value="ECO:0007669"/>
    <property type="project" value="TreeGrafter"/>
</dbReference>
<keyword evidence="1" id="KW-0560">Oxidoreductase</keyword>
<evidence type="ECO:0000259" key="2">
    <source>
        <dbReference type="Pfam" id="PF01243"/>
    </source>
</evidence>
<organism evidence="3 4">
    <name type="scientific">Candidatus Nitrosotenuis cloacae</name>
    <dbReference type="NCBI Taxonomy" id="1603555"/>
    <lineage>
        <taxon>Archaea</taxon>
        <taxon>Nitrososphaerota</taxon>
        <taxon>Candidatus Nitrosotenuis</taxon>
    </lineage>
</organism>
<dbReference type="Gene3D" id="2.30.110.10">
    <property type="entry name" value="Electron Transport, Fmn-binding Protein, Chain A"/>
    <property type="match status" value="1"/>
</dbReference>
<gene>
    <name evidence="3" type="ORF">SU86_008985</name>
</gene>
<sequence length="122" mass="13866">MMSSDKFATLSGHKYINLETYKKSGQAVRTPVWFVISDEQIFVLTSQNTGKIKRIRNNPTIKIMPCGIRGDSKGEWVEGLARIATEPEMQNTIRLRYKKYGFRAKIIGLFKKDNLAGIAVKI</sequence>
<dbReference type="GO" id="GO:0070967">
    <property type="term" value="F:coenzyme F420 binding"/>
    <property type="evidence" value="ECO:0007669"/>
    <property type="project" value="TreeGrafter"/>
</dbReference>
<proteinExistence type="predicted"/>
<accession>A0A3G1B5W8</accession>
<dbReference type="AlphaFoldDB" id="A0A3G1B5W8"/>
<dbReference type="GO" id="GO:0016627">
    <property type="term" value="F:oxidoreductase activity, acting on the CH-CH group of donors"/>
    <property type="evidence" value="ECO:0007669"/>
    <property type="project" value="TreeGrafter"/>
</dbReference>
<dbReference type="Pfam" id="PF01243">
    <property type="entry name" value="PNPOx_N"/>
    <property type="match status" value="1"/>
</dbReference>
<dbReference type="EMBL" id="CP011097">
    <property type="protein sequence ID" value="AJZ76465.1"/>
    <property type="molecule type" value="Genomic_DNA"/>
</dbReference>
<feature type="domain" description="Pyridoxamine 5'-phosphate oxidase N-terminal" evidence="2">
    <location>
        <begin position="10"/>
        <end position="104"/>
    </location>
</feature>
<evidence type="ECO:0000313" key="3">
    <source>
        <dbReference type="EMBL" id="AJZ76465.1"/>
    </source>
</evidence>
<dbReference type="SUPFAM" id="SSF50475">
    <property type="entry name" value="FMN-binding split barrel"/>
    <property type="match status" value="1"/>
</dbReference>
<keyword evidence="4" id="KW-1185">Reference proteome</keyword>